<evidence type="ECO:0000313" key="10">
    <source>
        <dbReference type="Proteomes" id="UP000295281"/>
    </source>
</evidence>
<keyword evidence="3 7" id="KW-1133">Transmembrane helix</keyword>
<evidence type="ECO:0000256" key="7">
    <source>
        <dbReference type="HAMAP-Rule" id="MF_02065"/>
    </source>
</evidence>
<evidence type="ECO:0000256" key="3">
    <source>
        <dbReference type="ARBA" id="ARBA00022989"/>
    </source>
</evidence>
<dbReference type="Pfam" id="PF02618">
    <property type="entry name" value="YceG"/>
    <property type="match status" value="1"/>
</dbReference>
<dbReference type="EC" id="4.2.2.29" evidence="7"/>
<feature type="compositionally biased region" description="Basic and acidic residues" evidence="8">
    <location>
        <begin position="200"/>
        <end position="217"/>
    </location>
</feature>
<comment type="subcellular location">
    <subcellularLocation>
        <location evidence="7">Cell membrane</location>
        <topology evidence="7">Single-pass membrane protein</topology>
    </subcellularLocation>
</comment>
<comment type="caution">
    <text evidence="9">The sequence shown here is derived from an EMBL/GenBank/DDBJ whole genome shotgun (WGS) entry which is preliminary data.</text>
</comment>
<feature type="transmembrane region" description="Helical" evidence="7">
    <location>
        <begin position="268"/>
        <end position="292"/>
    </location>
</feature>
<comment type="similarity">
    <text evidence="7">Belongs to the transglycosylase MltG family.</text>
</comment>
<dbReference type="PANTHER" id="PTHR30518">
    <property type="entry name" value="ENDOLYTIC MUREIN TRANSGLYCOSYLASE"/>
    <property type="match status" value="1"/>
</dbReference>
<evidence type="ECO:0000256" key="2">
    <source>
        <dbReference type="ARBA" id="ARBA00022692"/>
    </source>
</evidence>
<feature type="compositionally biased region" description="Basic and acidic residues" evidence="8">
    <location>
        <begin position="159"/>
        <end position="169"/>
    </location>
</feature>
<dbReference type="RefSeq" id="WP_133743535.1">
    <property type="nucleotide sequence ID" value="NZ_SNYN01000032.1"/>
</dbReference>
<dbReference type="GO" id="GO:0071555">
    <property type="term" value="P:cell wall organization"/>
    <property type="evidence" value="ECO:0007669"/>
    <property type="project" value="UniProtKB-KW"/>
</dbReference>
<dbReference type="PANTHER" id="PTHR30518:SF2">
    <property type="entry name" value="ENDOLYTIC MUREIN TRANSGLYCOSYLASE"/>
    <property type="match status" value="1"/>
</dbReference>
<dbReference type="HAMAP" id="MF_02065">
    <property type="entry name" value="MltG"/>
    <property type="match status" value="1"/>
</dbReference>
<keyword evidence="10" id="KW-1185">Reference proteome</keyword>
<evidence type="ECO:0000313" key="9">
    <source>
        <dbReference type="EMBL" id="TDQ45396.1"/>
    </source>
</evidence>
<dbReference type="Gene3D" id="3.30.1490.480">
    <property type="entry name" value="Endolytic murein transglycosylase"/>
    <property type="match status" value="1"/>
</dbReference>
<name>A0A4R6UH91_9ACTN</name>
<dbReference type="OrthoDB" id="9814591at2"/>
<evidence type="ECO:0000256" key="8">
    <source>
        <dbReference type="SAM" id="MobiDB-lite"/>
    </source>
</evidence>
<dbReference type="NCBIfam" id="TIGR00247">
    <property type="entry name" value="endolytic transglycosylase MltG"/>
    <property type="match status" value="1"/>
</dbReference>
<gene>
    <name evidence="7" type="primary">mltG</name>
    <name evidence="9" type="ORF">EV190_13218</name>
</gene>
<comment type="function">
    <text evidence="7">Functions as a peptidoglycan terminase that cleaves nascent peptidoglycan strands endolytically to terminate their elongation.</text>
</comment>
<sequence>MNGNDRYNDAPRRPRRPDPLADPWPVRKEAEERRGEARHSGHDGRGYRDERGVGHRQRAERPPAGNGFRESAVPPAPPGTGPGEPADTDRPRGRRRRPGPADTGSFQVPASGYEALDERPRGRRRKPDSEDAPPTPYNGFETTERSPGRQSRGTAVPEPADRAPARDLDEAPPLRPRRSHRPAPDPEPEEERPRGSRPARGPDLDEEPARRPRRAPEPDEDEEADAFALPFDDEDDEDERPSRSRGGRGRGSGGRRSGGKRKRKKSKAALMGALLVLTLFVGVAGIGGYTLLRAYVIPPDYSGEGSGEVDVVIEDGDSGTAIAQKLEEAGVIASVRAFTNEIRFSETNFTPGTYRLREQMSAEAAITLLLAPGTRVGIQVTIREGLRSTTILEELAEQTEIPLEEFQAAYQDTEALGLPEYATAGPEGYLYPETYTFDLDASAADILKQMVVQYKRVAAEVELEERAEAAGLTPNEVMSIAAIVQAETGGVEDMGKISRVVYNRLEIDMYLKMDSTCFYALGEYGIAINLDQQERCKVDESGYDTYFHEGLPVGPIGSPGKDAIKAALEPEEGEWLFFVATDPENGVTEFAETEQEFLNLVEKFNQSQD</sequence>
<organism evidence="9 10">
    <name type="scientific">Actinorugispora endophytica</name>
    <dbReference type="NCBI Taxonomy" id="1605990"/>
    <lineage>
        <taxon>Bacteria</taxon>
        <taxon>Bacillati</taxon>
        <taxon>Actinomycetota</taxon>
        <taxon>Actinomycetes</taxon>
        <taxon>Streptosporangiales</taxon>
        <taxon>Nocardiopsidaceae</taxon>
        <taxon>Actinorugispora</taxon>
    </lineage>
</organism>
<feature type="site" description="Important for catalytic activity" evidence="7">
    <location>
        <position position="487"/>
    </location>
</feature>
<dbReference type="GO" id="GO:0005886">
    <property type="term" value="C:plasma membrane"/>
    <property type="evidence" value="ECO:0007669"/>
    <property type="project" value="UniProtKB-SubCell"/>
</dbReference>
<dbReference type="InterPro" id="IPR003770">
    <property type="entry name" value="MLTG-like"/>
</dbReference>
<reference evidence="9 10" key="1">
    <citation type="submission" date="2019-03" db="EMBL/GenBank/DDBJ databases">
        <title>Genomic Encyclopedia of Type Strains, Phase IV (KMG-IV): sequencing the most valuable type-strain genomes for metagenomic binning, comparative biology and taxonomic classification.</title>
        <authorList>
            <person name="Goeker M."/>
        </authorList>
    </citation>
    <scope>NUCLEOTIDE SEQUENCE [LARGE SCALE GENOMIC DNA]</scope>
    <source>
        <strain evidence="9 10">DSM 46770</strain>
    </source>
</reference>
<accession>A0A4R6UH91</accession>
<keyword evidence="6 7" id="KW-0961">Cell wall biogenesis/degradation</keyword>
<evidence type="ECO:0000256" key="4">
    <source>
        <dbReference type="ARBA" id="ARBA00023136"/>
    </source>
</evidence>
<dbReference type="GO" id="GO:0009252">
    <property type="term" value="P:peptidoglycan biosynthetic process"/>
    <property type="evidence" value="ECO:0007669"/>
    <property type="project" value="UniProtKB-UniRule"/>
</dbReference>
<feature type="region of interest" description="Disordered" evidence="8">
    <location>
        <begin position="1"/>
        <end position="264"/>
    </location>
</feature>
<dbReference type="GO" id="GO:0008932">
    <property type="term" value="F:lytic endotransglycosylase activity"/>
    <property type="evidence" value="ECO:0007669"/>
    <property type="project" value="UniProtKB-UniRule"/>
</dbReference>
<comment type="catalytic activity">
    <reaction evidence="7">
        <text>a peptidoglycan chain = a peptidoglycan chain with N-acetyl-1,6-anhydromuramyl-[peptide] at the reducing end + a peptidoglycan chain with N-acetylglucosamine at the non-reducing end.</text>
        <dbReference type="EC" id="4.2.2.29"/>
    </reaction>
</comment>
<dbReference type="Proteomes" id="UP000295281">
    <property type="component" value="Unassembled WGS sequence"/>
</dbReference>
<dbReference type="EMBL" id="SNYN01000032">
    <property type="protein sequence ID" value="TDQ45396.1"/>
    <property type="molecule type" value="Genomic_DNA"/>
</dbReference>
<protein>
    <recommendedName>
        <fullName evidence="7">Endolytic murein transglycosylase</fullName>
        <ecNumber evidence="7">4.2.2.29</ecNumber>
    </recommendedName>
    <alternativeName>
        <fullName evidence="7">Peptidoglycan lytic transglycosylase</fullName>
    </alternativeName>
    <alternativeName>
        <fullName evidence="7">Peptidoglycan polymerization terminase</fullName>
    </alternativeName>
</protein>
<feature type="compositionally biased region" description="Acidic residues" evidence="8">
    <location>
        <begin position="218"/>
        <end position="239"/>
    </location>
</feature>
<keyword evidence="1 7" id="KW-1003">Cell membrane</keyword>
<feature type="compositionally biased region" description="Basic and acidic residues" evidence="8">
    <location>
        <begin position="1"/>
        <end position="61"/>
    </location>
</feature>
<dbReference type="AlphaFoldDB" id="A0A4R6UH91"/>
<evidence type="ECO:0000256" key="5">
    <source>
        <dbReference type="ARBA" id="ARBA00023239"/>
    </source>
</evidence>
<keyword evidence="2 7" id="KW-0812">Transmembrane</keyword>
<keyword evidence="5 7" id="KW-0456">Lyase</keyword>
<evidence type="ECO:0000256" key="6">
    <source>
        <dbReference type="ARBA" id="ARBA00023316"/>
    </source>
</evidence>
<proteinExistence type="inferred from homology"/>
<keyword evidence="4 7" id="KW-0472">Membrane</keyword>
<evidence type="ECO:0000256" key="1">
    <source>
        <dbReference type="ARBA" id="ARBA00022475"/>
    </source>
</evidence>